<dbReference type="EMBL" id="QKYT01000441">
    <property type="protein sequence ID" value="RIA85187.1"/>
    <property type="molecule type" value="Genomic_DNA"/>
</dbReference>
<accession>A0A397SMK3</accession>
<dbReference type="Proteomes" id="UP000265703">
    <property type="component" value="Unassembled WGS sequence"/>
</dbReference>
<reference evidence="1 2" key="1">
    <citation type="submission" date="2018-06" db="EMBL/GenBank/DDBJ databases">
        <title>Comparative genomics reveals the genomic features of Rhizophagus irregularis, R. cerebriforme, R. diaphanum and Gigaspora rosea, and their symbiotic lifestyle signature.</title>
        <authorList>
            <person name="Morin E."/>
            <person name="San Clemente H."/>
            <person name="Chen E.C.H."/>
            <person name="De La Providencia I."/>
            <person name="Hainaut M."/>
            <person name="Kuo A."/>
            <person name="Kohler A."/>
            <person name="Murat C."/>
            <person name="Tang N."/>
            <person name="Roy S."/>
            <person name="Loubradou J."/>
            <person name="Henrissat B."/>
            <person name="Grigoriev I.V."/>
            <person name="Corradi N."/>
            <person name="Roux C."/>
            <person name="Martin F.M."/>
        </authorList>
    </citation>
    <scope>NUCLEOTIDE SEQUENCE [LARGE SCALE GENOMIC DNA]</scope>
    <source>
        <strain evidence="1 2">DAOM 227022</strain>
    </source>
</reference>
<evidence type="ECO:0000313" key="1">
    <source>
        <dbReference type="EMBL" id="RIA85187.1"/>
    </source>
</evidence>
<name>A0A397SMK3_9GLOM</name>
<gene>
    <name evidence="1" type="ORF">C1645_831146</name>
</gene>
<sequence>MVPDQKDWKKPALRALSGILGTVTSNMFPNGIADILSAIFNLTDNSDFMQYFQEIIDTVDIGVRTIIDECPDFKPLSSERNIPCKMINSTGLRELERFLDKHESSDHFGGLVQCVEDETMHELLLKSQSTISKQNLNYNISIVLNSNYGLMEQD</sequence>
<dbReference type="OrthoDB" id="2314558at2759"/>
<dbReference type="AlphaFoldDB" id="A0A397SMK3"/>
<proteinExistence type="predicted"/>
<protein>
    <submittedName>
        <fullName evidence="1">Uncharacterized protein</fullName>
    </submittedName>
</protein>
<organism evidence="1 2">
    <name type="scientific">Glomus cerebriforme</name>
    <dbReference type="NCBI Taxonomy" id="658196"/>
    <lineage>
        <taxon>Eukaryota</taxon>
        <taxon>Fungi</taxon>
        <taxon>Fungi incertae sedis</taxon>
        <taxon>Mucoromycota</taxon>
        <taxon>Glomeromycotina</taxon>
        <taxon>Glomeromycetes</taxon>
        <taxon>Glomerales</taxon>
        <taxon>Glomeraceae</taxon>
        <taxon>Glomus</taxon>
    </lineage>
</organism>
<dbReference type="STRING" id="658196.A0A397SMK3"/>
<comment type="caution">
    <text evidence="1">The sequence shown here is derived from an EMBL/GenBank/DDBJ whole genome shotgun (WGS) entry which is preliminary data.</text>
</comment>
<keyword evidence="2" id="KW-1185">Reference proteome</keyword>
<evidence type="ECO:0000313" key="2">
    <source>
        <dbReference type="Proteomes" id="UP000265703"/>
    </source>
</evidence>